<dbReference type="SUPFAM" id="SSF111369">
    <property type="entry name" value="HlyD-like secretion proteins"/>
    <property type="match status" value="1"/>
</dbReference>
<dbReference type="RefSeq" id="WP_077243982.1">
    <property type="nucleotide sequence ID" value="NZ_MUZR01000014.1"/>
</dbReference>
<dbReference type="PANTHER" id="PTHR30469">
    <property type="entry name" value="MULTIDRUG RESISTANCE PROTEIN MDTA"/>
    <property type="match status" value="1"/>
</dbReference>
<evidence type="ECO:0000313" key="6">
    <source>
        <dbReference type="Proteomes" id="UP000189177"/>
    </source>
</evidence>
<comment type="similarity">
    <text evidence="1">Belongs to the membrane fusion protein (MFP) (TC 8.A.1) family.</text>
</comment>
<organism evidence="5 6">
    <name type="scientific">Thioalkalivibrio halophilus</name>
    <dbReference type="NCBI Taxonomy" id="252474"/>
    <lineage>
        <taxon>Bacteria</taxon>
        <taxon>Pseudomonadati</taxon>
        <taxon>Pseudomonadota</taxon>
        <taxon>Gammaproteobacteria</taxon>
        <taxon>Chromatiales</taxon>
        <taxon>Ectothiorhodospiraceae</taxon>
        <taxon>Thioalkalivibrio</taxon>
    </lineage>
</organism>
<dbReference type="Gene3D" id="2.40.30.170">
    <property type="match status" value="1"/>
</dbReference>
<dbReference type="GO" id="GO:1990281">
    <property type="term" value="C:efflux pump complex"/>
    <property type="evidence" value="ECO:0007669"/>
    <property type="project" value="TreeGrafter"/>
</dbReference>
<proteinExistence type="inferred from homology"/>
<dbReference type="Gene3D" id="1.10.287.470">
    <property type="entry name" value="Helix hairpin bin"/>
    <property type="match status" value="1"/>
</dbReference>
<evidence type="ECO:0000256" key="1">
    <source>
        <dbReference type="ARBA" id="ARBA00009477"/>
    </source>
</evidence>
<accession>A0A1V2ZZH5</accession>
<dbReference type="InterPro" id="IPR058625">
    <property type="entry name" value="MdtA-like_BSH"/>
</dbReference>
<feature type="domain" description="Multidrug resistance protein MdtA-like barrel-sandwich hybrid" evidence="4">
    <location>
        <begin position="69"/>
        <end position="244"/>
    </location>
</feature>
<dbReference type="GO" id="GO:0015562">
    <property type="term" value="F:efflux transmembrane transporter activity"/>
    <property type="evidence" value="ECO:0007669"/>
    <property type="project" value="TreeGrafter"/>
</dbReference>
<evidence type="ECO:0000259" key="4">
    <source>
        <dbReference type="Pfam" id="PF25917"/>
    </source>
</evidence>
<protein>
    <submittedName>
        <fullName evidence="5">RND transporter</fullName>
    </submittedName>
</protein>
<sequence>MPRVGRALIPVLILALSVAGFMILRATGPEAPAPAGEERSWPVRGFVAEPGTHRPSVMLYGRSASASDATLRAAVQGDVGTVSARIGQHVEQGDLLVRIDPADARLALRQAEAEVRELEGALESEELRARYDREALIREREMRDIARRGLDRARNLRERDMGSDRDVDDARERLEQAELTVQNREEAIADAPMRIAGAEARLDRARAAVEQAELDLERTEIRAPFDARVTAVRTSPGERARVGDELVRLFDVDDVEIRAGLPVSLEPRLEALLAEGRTLEASARNGGRQITSELVRIEGETRPGASASHGVFAIREGGRSLGLNRFLELDLRLPEEDDSLAVPFEALYGRDTMFRVIDGRLQSLKVERLGEYRSEAGDTLALVRNPDLSAGDVLIATRLPNAVDGLRVEVEDDEDLPTAAEAVREGDPDLQPQDAGDE</sequence>
<keyword evidence="6" id="KW-1185">Reference proteome</keyword>
<keyword evidence="2" id="KW-0175">Coiled coil</keyword>
<name>A0A1V2ZZH5_9GAMM</name>
<feature type="coiled-coil region" evidence="2">
    <location>
        <begin position="167"/>
        <end position="222"/>
    </location>
</feature>
<dbReference type="AlphaFoldDB" id="A0A1V2ZZH5"/>
<dbReference type="STRING" id="252474.B1A74_05255"/>
<gene>
    <name evidence="5" type="ORF">B1A74_05255</name>
</gene>
<evidence type="ECO:0000313" key="5">
    <source>
        <dbReference type="EMBL" id="OOC10508.1"/>
    </source>
</evidence>
<dbReference type="OrthoDB" id="8524475at2"/>
<dbReference type="Pfam" id="PF25917">
    <property type="entry name" value="BSH_RND"/>
    <property type="match status" value="1"/>
</dbReference>
<dbReference type="EMBL" id="MUZR01000014">
    <property type="protein sequence ID" value="OOC10508.1"/>
    <property type="molecule type" value="Genomic_DNA"/>
</dbReference>
<feature type="region of interest" description="Disordered" evidence="3">
    <location>
        <begin position="410"/>
        <end position="438"/>
    </location>
</feature>
<reference evidence="5 6" key="1">
    <citation type="submission" date="2017-02" db="EMBL/GenBank/DDBJ databases">
        <title>Genomic diversity within the haloalkaliphilic genus Thioalkalivibrio.</title>
        <authorList>
            <person name="Ahn A.-C."/>
            <person name="Meier-Kolthoff J."/>
            <person name="Overmars L."/>
            <person name="Richter M."/>
            <person name="Woyke T."/>
            <person name="Sorokin D.Y."/>
            <person name="Muyzer G."/>
        </authorList>
    </citation>
    <scope>NUCLEOTIDE SEQUENCE [LARGE SCALE GENOMIC DNA]</scope>
    <source>
        <strain evidence="5 6">HL17</strain>
    </source>
</reference>
<comment type="caution">
    <text evidence="5">The sequence shown here is derived from an EMBL/GenBank/DDBJ whole genome shotgun (WGS) entry which is preliminary data.</text>
</comment>
<dbReference type="Proteomes" id="UP000189177">
    <property type="component" value="Unassembled WGS sequence"/>
</dbReference>
<evidence type="ECO:0000256" key="3">
    <source>
        <dbReference type="SAM" id="MobiDB-lite"/>
    </source>
</evidence>
<dbReference type="Gene3D" id="2.40.50.100">
    <property type="match status" value="1"/>
</dbReference>
<evidence type="ECO:0000256" key="2">
    <source>
        <dbReference type="SAM" id="Coils"/>
    </source>
</evidence>